<reference evidence="4" key="1">
    <citation type="submission" date="2014-04" db="EMBL/GenBank/DDBJ databases">
        <title>Evolutionary Origins and Diversification of the Mycorrhizal Mutualists.</title>
        <authorList>
            <consortium name="DOE Joint Genome Institute"/>
            <consortium name="Mycorrhizal Genomics Consortium"/>
            <person name="Kohler A."/>
            <person name="Kuo A."/>
            <person name="Nagy L.G."/>
            <person name="Floudas D."/>
            <person name="Copeland A."/>
            <person name="Barry K.W."/>
            <person name="Cichocki N."/>
            <person name="Veneault-Fourrey C."/>
            <person name="LaButti K."/>
            <person name="Lindquist E.A."/>
            <person name="Lipzen A."/>
            <person name="Lundell T."/>
            <person name="Morin E."/>
            <person name="Murat C."/>
            <person name="Riley R."/>
            <person name="Ohm R."/>
            <person name="Sun H."/>
            <person name="Tunlid A."/>
            <person name="Henrissat B."/>
            <person name="Grigoriev I.V."/>
            <person name="Hibbett D.S."/>
            <person name="Martin F."/>
        </authorList>
    </citation>
    <scope>NUCLEOTIDE SEQUENCE [LARGE SCALE GENOMIC DNA]</scope>
    <source>
        <strain evidence="4">FD-334 SS-4</strain>
    </source>
</reference>
<feature type="transmembrane region" description="Helical" evidence="1">
    <location>
        <begin position="120"/>
        <end position="146"/>
    </location>
</feature>
<keyword evidence="1" id="KW-0812">Transmembrane</keyword>
<dbReference type="AlphaFoldDB" id="A0A0D2M9W9"/>
<evidence type="ECO:0000256" key="1">
    <source>
        <dbReference type="SAM" id="Phobius"/>
    </source>
</evidence>
<evidence type="ECO:0000313" key="4">
    <source>
        <dbReference type="Proteomes" id="UP000054270"/>
    </source>
</evidence>
<dbReference type="InterPro" id="IPR045340">
    <property type="entry name" value="DUF6533"/>
</dbReference>
<keyword evidence="1" id="KW-0472">Membrane</keyword>
<feature type="transmembrane region" description="Helical" evidence="1">
    <location>
        <begin position="212"/>
        <end position="231"/>
    </location>
</feature>
<evidence type="ECO:0000259" key="2">
    <source>
        <dbReference type="Pfam" id="PF20151"/>
    </source>
</evidence>
<proteinExistence type="predicted"/>
<dbReference type="OMA" id="HHEIEYI"/>
<keyword evidence="1" id="KW-1133">Transmembrane helix</keyword>
<feature type="transmembrane region" description="Helical" evidence="1">
    <location>
        <begin position="87"/>
        <end position="108"/>
    </location>
</feature>
<gene>
    <name evidence="3" type="ORF">HYPSUDRAFT_828902</name>
</gene>
<feature type="domain" description="DUF6533" evidence="2">
    <location>
        <begin position="19"/>
        <end position="64"/>
    </location>
</feature>
<feature type="transmembrane region" description="Helical" evidence="1">
    <location>
        <begin position="56"/>
        <end position="75"/>
    </location>
</feature>
<protein>
    <recommendedName>
        <fullName evidence="2">DUF6533 domain-containing protein</fullName>
    </recommendedName>
</protein>
<dbReference type="Pfam" id="PF20151">
    <property type="entry name" value="DUF6533"/>
    <property type="match status" value="1"/>
</dbReference>
<organism evidence="3 4">
    <name type="scientific">Hypholoma sublateritium (strain FD-334 SS-4)</name>
    <dbReference type="NCBI Taxonomy" id="945553"/>
    <lineage>
        <taxon>Eukaryota</taxon>
        <taxon>Fungi</taxon>
        <taxon>Dikarya</taxon>
        <taxon>Basidiomycota</taxon>
        <taxon>Agaricomycotina</taxon>
        <taxon>Agaricomycetes</taxon>
        <taxon>Agaricomycetidae</taxon>
        <taxon>Agaricales</taxon>
        <taxon>Agaricineae</taxon>
        <taxon>Strophariaceae</taxon>
        <taxon>Hypholoma</taxon>
    </lineage>
</organism>
<feature type="transmembrane region" description="Helical" evidence="1">
    <location>
        <begin position="22"/>
        <end position="44"/>
    </location>
</feature>
<dbReference type="Proteomes" id="UP000054270">
    <property type="component" value="Unassembled WGS sequence"/>
</dbReference>
<accession>A0A0D2M9W9</accession>
<evidence type="ECO:0000313" key="3">
    <source>
        <dbReference type="EMBL" id="KJA20128.1"/>
    </source>
</evidence>
<dbReference type="EMBL" id="KN817570">
    <property type="protein sequence ID" value="KJA20128.1"/>
    <property type="molecule type" value="Genomic_DNA"/>
</dbReference>
<dbReference type="OrthoDB" id="3350812at2759"/>
<keyword evidence="4" id="KW-1185">Reference proteome</keyword>
<feature type="transmembrane region" description="Helical" evidence="1">
    <location>
        <begin position="166"/>
        <end position="191"/>
    </location>
</feature>
<name>A0A0D2M9W9_HYPSF</name>
<sequence>MVSDDVVIESVRAMQLVTYFDVAASTFFIWDFILTVPLELDLVWRSKWNALKFIYIIQRYLPFFDTVGLVLYHQLSVALTDLECRNLYIASGCLIVVGITFSEMILTLRAWAVWNRGTRLGIILGVLFAVFFLPDFAFLALFLRSLEFDNPSIPQFVGCLVVRVDHILTGCWMIVLVWDALVLALMVVPGFRAYTVGGNSTLLAVIFRDGALYYFVLFLFSTVNIIIIKLFPPQYAQLLTTMERLKLLQFIEKTPQSMNSITSITSITSAILELN</sequence>